<keyword evidence="3" id="KW-1185">Reference proteome</keyword>
<organism evidence="2 3">
    <name type="scientific">Aromia moschata</name>
    <dbReference type="NCBI Taxonomy" id="1265417"/>
    <lineage>
        <taxon>Eukaryota</taxon>
        <taxon>Metazoa</taxon>
        <taxon>Ecdysozoa</taxon>
        <taxon>Arthropoda</taxon>
        <taxon>Hexapoda</taxon>
        <taxon>Insecta</taxon>
        <taxon>Pterygota</taxon>
        <taxon>Neoptera</taxon>
        <taxon>Endopterygota</taxon>
        <taxon>Coleoptera</taxon>
        <taxon>Polyphaga</taxon>
        <taxon>Cucujiformia</taxon>
        <taxon>Chrysomeloidea</taxon>
        <taxon>Cerambycidae</taxon>
        <taxon>Cerambycinae</taxon>
        <taxon>Callichromatini</taxon>
        <taxon>Aromia</taxon>
    </lineage>
</organism>
<dbReference type="Proteomes" id="UP001162162">
    <property type="component" value="Unassembled WGS sequence"/>
</dbReference>
<dbReference type="InterPro" id="IPR004119">
    <property type="entry name" value="EcKL"/>
</dbReference>
<dbReference type="EMBL" id="JAPWTK010000763">
    <property type="protein sequence ID" value="KAJ8936275.1"/>
    <property type="molecule type" value="Genomic_DNA"/>
</dbReference>
<feature type="domain" description="CHK kinase-like" evidence="1">
    <location>
        <begin position="134"/>
        <end position="322"/>
    </location>
</feature>
<name>A0AAV8XCJ1_9CUCU</name>
<proteinExistence type="predicted"/>
<dbReference type="Pfam" id="PF02958">
    <property type="entry name" value="EcKL"/>
    <property type="match status" value="1"/>
</dbReference>
<evidence type="ECO:0000313" key="3">
    <source>
        <dbReference type="Proteomes" id="UP001162162"/>
    </source>
</evidence>
<dbReference type="Gene3D" id="3.90.1200.10">
    <property type="match status" value="1"/>
</dbReference>
<evidence type="ECO:0000259" key="1">
    <source>
        <dbReference type="SMART" id="SM00587"/>
    </source>
</evidence>
<comment type="caution">
    <text evidence="2">The sequence shown here is derived from an EMBL/GenBank/DDBJ whole genome shotgun (WGS) entry which is preliminary data.</text>
</comment>
<dbReference type="InterPro" id="IPR011009">
    <property type="entry name" value="Kinase-like_dom_sf"/>
</dbReference>
<dbReference type="PANTHER" id="PTHR11012">
    <property type="entry name" value="PROTEIN KINASE-LIKE DOMAIN-CONTAINING"/>
    <property type="match status" value="1"/>
</dbReference>
<accession>A0AAV8XCJ1</accession>
<gene>
    <name evidence="2" type="ORF">NQ318_000153</name>
</gene>
<dbReference type="InterPro" id="IPR015897">
    <property type="entry name" value="CHK_kinase-like"/>
</dbReference>
<protein>
    <recommendedName>
        <fullName evidence="1">CHK kinase-like domain-containing protein</fullName>
    </recommendedName>
</protein>
<reference evidence="2" key="1">
    <citation type="journal article" date="2023" name="Insect Mol. Biol.">
        <title>Genome sequencing provides insights into the evolution of gene families encoding plant cell wall-degrading enzymes in longhorned beetles.</title>
        <authorList>
            <person name="Shin N.R."/>
            <person name="Okamura Y."/>
            <person name="Kirsch R."/>
            <person name="Pauchet Y."/>
        </authorList>
    </citation>
    <scope>NUCLEOTIDE SEQUENCE</scope>
    <source>
        <strain evidence="2">AMC_N1</strain>
    </source>
</reference>
<dbReference type="SUPFAM" id="SSF56112">
    <property type="entry name" value="Protein kinase-like (PK-like)"/>
    <property type="match status" value="1"/>
</dbReference>
<dbReference type="SMART" id="SM00587">
    <property type="entry name" value="CHK"/>
    <property type="match status" value="1"/>
</dbReference>
<sequence>MSRDKIEKLEELLAQRIGENRKIVSTNITRLTAPGDNYGGLLLRVDVTLKNKDGKEEELNVVAKCIPVNLFFQMIFNIQVSVKKEIAFYDTVVPTLRQFQEEQGVENVMDFFPTIYGSRLNLNGSDVVDENSAIILENLAKSGYQNVDRTVGFDLATIKMILTDLATFHATSLALKVVKPEVFENKVRPHLTPIKLPSPLEREEHGGKGPYGVIHEVLEECAEIEPIRSKVKEIQLFAKNVAERPFFTVAHGDVWVNNIMVKFEDGNPVDSKFVDFQNYGFRSPVADLLFLMWCSVEQKVLEENFDSLIKFYHENFVENLVQLKCDPAPFSFENFLEEIRAEVGNIIGQVAFMCTFVVFIKKDGISMGQDPSKPPDLGMKDVTPEAKQRLRFILKKCHEKGWLQM</sequence>
<evidence type="ECO:0000313" key="2">
    <source>
        <dbReference type="EMBL" id="KAJ8936275.1"/>
    </source>
</evidence>
<dbReference type="PANTHER" id="PTHR11012:SF55">
    <property type="entry name" value="BHLH DOMAIN-CONTAINING PROTEIN"/>
    <property type="match status" value="1"/>
</dbReference>
<dbReference type="AlphaFoldDB" id="A0AAV8XCJ1"/>